<comment type="caution">
    <text evidence="7">The sequence shown here is derived from an EMBL/GenBank/DDBJ whole genome shotgun (WGS) entry which is preliminary data.</text>
</comment>
<evidence type="ECO:0000256" key="1">
    <source>
        <dbReference type="ARBA" id="ARBA00004138"/>
    </source>
</evidence>
<dbReference type="Pfam" id="PF13864">
    <property type="entry name" value="Enkurin"/>
    <property type="match status" value="1"/>
</dbReference>
<reference evidence="7 8" key="1">
    <citation type="submission" date="2023-01" db="EMBL/GenBank/DDBJ databases">
        <authorList>
            <person name="Whitehead M."/>
        </authorList>
    </citation>
    <scope>NUCLEOTIDE SEQUENCE [LARGE SCALE GENOMIC DNA]</scope>
</reference>
<evidence type="ECO:0000313" key="8">
    <source>
        <dbReference type="Proteomes" id="UP001160148"/>
    </source>
</evidence>
<dbReference type="PROSITE" id="PS51665">
    <property type="entry name" value="ENKURIN"/>
    <property type="match status" value="1"/>
</dbReference>
<dbReference type="GO" id="GO:0005879">
    <property type="term" value="C:axonemal microtubule"/>
    <property type="evidence" value="ECO:0007669"/>
    <property type="project" value="TreeGrafter"/>
</dbReference>
<dbReference type="InterPro" id="IPR027012">
    <property type="entry name" value="Enkurin_dom"/>
</dbReference>
<dbReference type="InterPro" id="IPR052102">
    <property type="entry name" value="Enkurin_domain-protein"/>
</dbReference>
<dbReference type="PANTHER" id="PTHR21490:SF0">
    <property type="entry name" value="ENKURIN"/>
    <property type="match status" value="1"/>
</dbReference>
<dbReference type="GO" id="GO:0001669">
    <property type="term" value="C:acrosomal vesicle"/>
    <property type="evidence" value="ECO:0007669"/>
    <property type="project" value="TreeGrafter"/>
</dbReference>
<proteinExistence type="predicted"/>
<evidence type="ECO:0000256" key="3">
    <source>
        <dbReference type="ARBA" id="ARBA00022490"/>
    </source>
</evidence>
<organism evidence="7 8">
    <name type="scientific">Macrosiphum euphorbiae</name>
    <name type="common">potato aphid</name>
    <dbReference type="NCBI Taxonomy" id="13131"/>
    <lineage>
        <taxon>Eukaryota</taxon>
        <taxon>Metazoa</taxon>
        <taxon>Ecdysozoa</taxon>
        <taxon>Arthropoda</taxon>
        <taxon>Hexapoda</taxon>
        <taxon>Insecta</taxon>
        <taxon>Pterygota</taxon>
        <taxon>Neoptera</taxon>
        <taxon>Paraneoptera</taxon>
        <taxon>Hemiptera</taxon>
        <taxon>Sternorrhyncha</taxon>
        <taxon>Aphidomorpha</taxon>
        <taxon>Aphidoidea</taxon>
        <taxon>Aphididae</taxon>
        <taxon>Macrosiphini</taxon>
        <taxon>Macrosiphum</taxon>
    </lineage>
</organism>
<evidence type="ECO:0000256" key="2">
    <source>
        <dbReference type="ARBA" id="ARBA00004245"/>
    </source>
</evidence>
<protein>
    <recommendedName>
        <fullName evidence="6">Enkurin domain-containing protein</fullName>
    </recommendedName>
</protein>
<dbReference type="Proteomes" id="UP001160148">
    <property type="component" value="Unassembled WGS sequence"/>
</dbReference>
<evidence type="ECO:0000256" key="5">
    <source>
        <dbReference type="ARBA" id="ARBA00023273"/>
    </source>
</evidence>
<keyword evidence="5" id="KW-0966">Cell projection</keyword>
<dbReference type="EMBL" id="CARXXK010000001">
    <property type="protein sequence ID" value="CAI6350379.1"/>
    <property type="molecule type" value="Genomic_DNA"/>
</dbReference>
<accession>A0AAV0W3L2</accession>
<keyword evidence="4" id="KW-0206">Cytoskeleton</keyword>
<name>A0AAV0W3L2_9HEMI</name>
<evidence type="ECO:0000313" key="7">
    <source>
        <dbReference type="EMBL" id="CAI6350379.1"/>
    </source>
</evidence>
<gene>
    <name evidence="7" type="ORF">MEUPH1_LOCUS6848</name>
</gene>
<feature type="domain" description="Enkurin" evidence="6">
    <location>
        <begin position="172"/>
        <end position="264"/>
    </location>
</feature>
<dbReference type="PANTHER" id="PTHR21490">
    <property type="entry name" value="ENKURIN-RELATED"/>
    <property type="match status" value="1"/>
</dbReference>
<keyword evidence="3" id="KW-0963">Cytoplasm</keyword>
<dbReference type="AlphaFoldDB" id="A0AAV0W3L2"/>
<comment type="subcellular location">
    <subcellularLocation>
        <location evidence="1">Cell projection</location>
        <location evidence="1">Cilium</location>
    </subcellularLocation>
    <subcellularLocation>
        <location evidence="2">Cytoplasm</location>
        <location evidence="2">Cytoskeleton</location>
    </subcellularLocation>
</comment>
<evidence type="ECO:0000256" key="4">
    <source>
        <dbReference type="ARBA" id="ARBA00023212"/>
    </source>
</evidence>
<dbReference type="GO" id="GO:0005516">
    <property type="term" value="F:calmodulin binding"/>
    <property type="evidence" value="ECO:0007669"/>
    <property type="project" value="TreeGrafter"/>
</dbReference>
<keyword evidence="8" id="KW-1185">Reference proteome</keyword>
<sequence length="268" mass="31646">MSKFQENIKHLIPRPKTPVVKPPMYRSIYTESVRRTYKSNNNCHKTMGYAEVELDPPSQFLKKHTRKEMRPFVEINRTKCCARKSIQRPCDGAPTNASKKLPTKTRKNIRQTNIIDVIRRVPPLPKHRVQDTRNGHIIVLNEAGWSPRTCPRRIDKTFLYKQNYGKTPAYNREKCNKEKEMAQLMETERKRAVKPPFRYLPESERNEMLSGLKTNWAELHKEFLLLPMLTDTVPKMKRKTMLEKQLNNLEKDIDLLERNPSIYVCQDV</sequence>
<evidence type="ECO:0000259" key="6">
    <source>
        <dbReference type="PROSITE" id="PS51665"/>
    </source>
</evidence>